<protein>
    <submittedName>
        <fullName evidence="2">Uncharacterized protein</fullName>
    </submittedName>
</protein>
<dbReference type="Proteomes" id="UP001189429">
    <property type="component" value="Unassembled WGS sequence"/>
</dbReference>
<evidence type="ECO:0000313" key="3">
    <source>
        <dbReference type="Proteomes" id="UP001189429"/>
    </source>
</evidence>
<gene>
    <name evidence="2" type="ORF">PCOR1329_LOCUS22182</name>
</gene>
<accession>A0ABN9RQP1</accession>
<organism evidence="2 3">
    <name type="scientific">Prorocentrum cordatum</name>
    <dbReference type="NCBI Taxonomy" id="2364126"/>
    <lineage>
        <taxon>Eukaryota</taxon>
        <taxon>Sar</taxon>
        <taxon>Alveolata</taxon>
        <taxon>Dinophyceae</taxon>
        <taxon>Prorocentrales</taxon>
        <taxon>Prorocentraceae</taxon>
        <taxon>Prorocentrum</taxon>
    </lineage>
</organism>
<feature type="coiled-coil region" evidence="1">
    <location>
        <begin position="151"/>
        <end position="185"/>
    </location>
</feature>
<keyword evidence="3" id="KW-1185">Reference proteome</keyword>
<evidence type="ECO:0000256" key="1">
    <source>
        <dbReference type="SAM" id="Coils"/>
    </source>
</evidence>
<reference evidence="2" key="1">
    <citation type="submission" date="2023-10" db="EMBL/GenBank/DDBJ databases">
        <authorList>
            <person name="Chen Y."/>
            <person name="Shah S."/>
            <person name="Dougan E. K."/>
            <person name="Thang M."/>
            <person name="Chan C."/>
        </authorList>
    </citation>
    <scope>NUCLEOTIDE SEQUENCE [LARGE SCALE GENOMIC DNA]</scope>
</reference>
<keyword evidence="1" id="KW-0175">Coiled coil</keyword>
<sequence>APLPQGLVTFMDADKAQKLADMARDAGDPVGEQRYLGLVALAKAAQPRPPTTKQRLEKFEGIQLEIQKQIQQDLDKLDRWAKSRDAVLERVANLKDQLEHARQEHKQAVLDLQSQYAAETPKTAPKISIREICEGRLDLENILTMDDFLGTQEAQELYDLESQEVEELTKRKDEVAQQIQKGLADYFKASLDKVKAPQRSATMVLALLQRPLLQLLPHRLPPREPSTRMK</sequence>
<comment type="caution">
    <text evidence="2">The sequence shown here is derived from an EMBL/GenBank/DDBJ whole genome shotgun (WGS) entry which is preliminary data.</text>
</comment>
<dbReference type="EMBL" id="CAUYUJ010007373">
    <property type="protein sequence ID" value="CAK0820550.1"/>
    <property type="molecule type" value="Genomic_DNA"/>
</dbReference>
<feature type="non-terminal residue" evidence="2">
    <location>
        <position position="1"/>
    </location>
</feature>
<feature type="non-terminal residue" evidence="2">
    <location>
        <position position="230"/>
    </location>
</feature>
<proteinExistence type="predicted"/>
<feature type="coiled-coil region" evidence="1">
    <location>
        <begin position="77"/>
        <end position="115"/>
    </location>
</feature>
<name>A0ABN9RQP1_9DINO</name>
<evidence type="ECO:0000313" key="2">
    <source>
        <dbReference type="EMBL" id="CAK0820550.1"/>
    </source>
</evidence>